<keyword evidence="2" id="KW-1185">Reference proteome</keyword>
<comment type="caution">
    <text evidence="1">The sequence shown here is derived from an EMBL/GenBank/DDBJ whole genome shotgun (WGS) entry which is preliminary data.</text>
</comment>
<dbReference type="EMBL" id="BPLR01002553">
    <property type="protein sequence ID" value="GIX75037.1"/>
    <property type="molecule type" value="Genomic_DNA"/>
</dbReference>
<protein>
    <submittedName>
        <fullName evidence="1">Uncharacterized protein</fullName>
    </submittedName>
</protein>
<organism evidence="1 2">
    <name type="scientific">Caerostris extrusa</name>
    <name type="common">Bark spider</name>
    <name type="synonym">Caerostris bankana</name>
    <dbReference type="NCBI Taxonomy" id="172846"/>
    <lineage>
        <taxon>Eukaryota</taxon>
        <taxon>Metazoa</taxon>
        <taxon>Ecdysozoa</taxon>
        <taxon>Arthropoda</taxon>
        <taxon>Chelicerata</taxon>
        <taxon>Arachnida</taxon>
        <taxon>Araneae</taxon>
        <taxon>Araneomorphae</taxon>
        <taxon>Entelegynae</taxon>
        <taxon>Araneoidea</taxon>
        <taxon>Araneidae</taxon>
        <taxon>Caerostris</taxon>
    </lineage>
</organism>
<proteinExistence type="predicted"/>
<name>A0AAV4MRA6_CAEEX</name>
<accession>A0AAV4MRA6</accession>
<dbReference type="Proteomes" id="UP001054945">
    <property type="component" value="Unassembled WGS sequence"/>
</dbReference>
<gene>
    <name evidence="1" type="ORF">CEXT_383631</name>
</gene>
<evidence type="ECO:0000313" key="2">
    <source>
        <dbReference type="Proteomes" id="UP001054945"/>
    </source>
</evidence>
<dbReference type="AlphaFoldDB" id="A0AAV4MRA6"/>
<evidence type="ECO:0000313" key="1">
    <source>
        <dbReference type="EMBL" id="GIX75037.1"/>
    </source>
</evidence>
<reference evidence="1 2" key="1">
    <citation type="submission" date="2021-06" db="EMBL/GenBank/DDBJ databases">
        <title>Caerostris extrusa draft genome.</title>
        <authorList>
            <person name="Kono N."/>
            <person name="Arakawa K."/>
        </authorList>
    </citation>
    <scope>NUCLEOTIDE SEQUENCE [LARGE SCALE GENOMIC DNA]</scope>
</reference>
<sequence length="77" mass="8742">MEGSANRRRNTVPAGMHALRRRFAGDASLCTNEKHSSPPYPTPLHLHCRCIQQNSSPKNGRIIHLNEWQADRHAIMT</sequence>